<accession>A0A4Q7V433</accession>
<proteinExistence type="predicted"/>
<feature type="transmembrane region" description="Helical" evidence="1">
    <location>
        <begin position="25"/>
        <end position="43"/>
    </location>
</feature>
<dbReference type="Proteomes" id="UP000293398">
    <property type="component" value="Unassembled WGS sequence"/>
</dbReference>
<keyword evidence="1" id="KW-0812">Transmembrane</keyword>
<dbReference type="RefSeq" id="WP_278044103.1">
    <property type="nucleotide sequence ID" value="NZ_SHKO01000006.1"/>
</dbReference>
<dbReference type="EMBL" id="SHKO01000006">
    <property type="protein sequence ID" value="RZT91201.1"/>
    <property type="molecule type" value="Genomic_DNA"/>
</dbReference>
<dbReference type="AlphaFoldDB" id="A0A4Q7V433"/>
<evidence type="ECO:0000313" key="3">
    <source>
        <dbReference type="Proteomes" id="UP000293398"/>
    </source>
</evidence>
<keyword evidence="1" id="KW-1133">Transmembrane helix</keyword>
<protein>
    <submittedName>
        <fullName evidence="2">Uncharacterized protein</fullName>
    </submittedName>
</protein>
<comment type="caution">
    <text evidence="2">The sequence shown here is derived from an EMBL/GenBank/DDBJ whole genome shotgun (WGS) entry which is preliminary data.</text>
</comment>
<reference evidence="2 3" key="1">
    <citation type="submission" date="2019-02" db="EMBL/GenBank/DDBJ databases">
        <title>Genomic Encyclopedia of Type Strains, Phase IV (KMG-IV): sequencing the most valuable type-strain genomes for metagenomic binning, comparative biology and taxonomic classification.</title>
        <authorList>
            <person name="Goeker M."/>
        </authorList>
    </citation>
    <scope>NUCLEOTIDE SEQUENCE [LARGE SCALE GENOMIC DNA]</scope>
    <source>
        <strain evidence="2 3">DSM 23814</strain>
    </source>
</reference>
<keyword evidence="3" id="KW-1185">Reference proteome</keyword>
<name>A0A4Q7V433_9BURK</name>
<sequence>MRQDDLKEANDRARENIDEKAEGSILVWVFWAFVAYGVYVYFIK</sequence>
<organism evidence="2 3">
    <name type="scientific">Advenella incenata</name>
    <dbReference type="NCBI Taxonomy" id="267800"/>
    <lineage>
        <taxon>Bacteria</taxon>
        <taxon>Pseudomonadati</taxon>
        <taxon>Pseudomonadota</taxon>
        <taxon>Betaproteobacteria</taxon>
        <taxon>Burkholderiales</taxon>
        <taxon>Alcaligenaceae</taxon>
    </lineage>
</organism>
<keyword evidence="1" id="KW-0472">Membrane</keyword>
<gene>
    <name evidence="2" type="ORF">EV681_4555</name>
</gene>
<evidence type="ECO:0000256" key="1">
    <source>
        <dbReference type="SAM" id="Phobius"/>
    </source>
</evidence>
<evidence type="ECO:0000313" key="2">
    <source>
        <dbReference type="EMBL" id="RZT91201.1"/>
    </source>
</evidence>